<sequence>MLERTRLKDKVDVTFILPGDLPSGPVSVVGDFNAWEPGVHTLATRKDGTRAVSVQVPAEQRVYFRYLADGGHWFDDADADGHDGRNGYIDN</sequence>
<dbReference type="SUPFAM" id="SSF81296">
    <property type="entry name" value="E set domains"/>
    <property type="match status" value="1"/>
</dbReference>
<evidence type="ECO:0008006" key="3">
    <source>
        <dbReference type="Google" id="ProtNLM"/>
    </source>
</evidence>
<protein>
    <recommendedName>
        <fullName evidence="3">Isoamylase</fullName>
    </recommendedName>
</protein>
<gene>
    <name evidence="1" type="ORF">AB0C36_21705</name>
</gene>
<evidence type="ECO:0000313" key="1">
    <source>
        <dbReference type="EMBL" id="MEU8136116.1"/>
    </source>
</evidence>
<dbReference type="EMBL" id="JBEZFP010000056">
    <property type="protein sequence ID" value="MEU8136116.1"/>
    <property type="molecule type" value="Genomic_DNA"/>
</dbReference>
<reference evidence="1 2" key="1">
    <citation type="submission" date="2024-06" db="EMBL/GenBank/DDBJ databases">
        <title>The Natural Products Discovery Center: Release of the First 8490 Sequenced Strains for Exploring Actinobacteria Biosynthetic Diversity.</title>
        <authorList>
            <person name="Kalkreuter E."/>
            <person name="Kautsar S.A."/>
            <person name="Yang D."/>
            <person name="Bader C.D."/>
            <person name="Teijaro C.N."/>
            <person name="Fluegel L."/>
            <person name="Davis C.M."/>
            <person name="Simpson J.R."/>
            <person name="Lauterbach L."/>
            <person name="Steele A.D."/>
            <person name="Gui C."/>
            <person name="Meng S."/>
            <person name="Li G."/>
            <person name="Viehrig K."/>
            <person name="Ye F."/>
            <person name="Su P."/>
            <person name="Kiefer A.F."/>
            <person name="Nichols A."/>
            <person name="Cepeda A.J."/>
            <person name="Yan W."/>
            <person name="Fan B."/>
            <person name="Jiang Y."/>
            <person name="Adhikari A."/>
            <person name="Zheng C.-J."/>
            <person name="Schuster L."/>
            <person name="Cowan T.M."/>
            <person name="Smanski M.J."/>
            <person name="Chevrette M.G."/>
            <person name="De Carvalho L.P.S."/>
            <person name="Shen B."/>
        </authorList>
    </citation>
    <scope>NUCLEOTIDE SEQUENCE [LARGE SCALE GENOMIC DNA]</scope>
    <source>
        <strain evidence="1 2">NPDC048946</strain>
    </source>
</reference>
<dbReference type="InterPro" id="IPR013783">
    <property type="entry name" value="Ig-like_fold"/>
</dbReference>
<organism evidence="1 2">
    <name type="scientific">Streptodolium elevatio</name>
    <dbReference type="NCBI Taxonomy" id="3157996"/>
    <lineage>
        <taxon>Bacteria</taxon>
        <taxon>Bacillati</taxon>
        <taxon>Actinomycetota</taxon>
        <taxon>Actinomycetes</taxon>
        <taxon>Kitasatosporales</taxon>
        <taxon>Streptomycetaceae</taxon>
        <taxon>Streptodolium</taxon>
    </lineage>
</organism>
<dbReference type="InterPro" id="IPR014756">
    <property type="entry name" value="Ig_E-set"/>
</dbReference>
<dbReference type="RefSeq" id="WP_358356384.1">
    <property type="nucleotide sequence ID" value="NZ_JBEZFP010000056.1"/>
</dbReference>
<accession>A0ABV3DK97</accession>
<dbReference type="Proteomes" id="UP001551482">
    <property type="component" value="Unassembled WGS sequence"/>
</dbReference>
<comment type="caution">
    <text evidence="1">The sequence shown here is derived from an EMBL/GenBank/DDBJ whole genome shotgun (WGS) entry which is preliminary data.</text>
</comment>
<keyword evidence="2" id="KW-1185">Reference proteome</keyword>
<evidence type="ECO:0000313" key="2">
    <source>
        <dbReference type="Proteomes" id="UP001551482"/>
    </source>
</evidence>
<name>A0ABV3DK97_9ACTN</name>
<dbReference type="Gene3D" id="2.60.40.10">
    <property type="entry name" value="Immunoglobulins"/>
    <property type="match status" value="1"/>
</dbReference>
<proteinExistence type="predicted"/>